<gene>
    <name evidence="1" type="ORF">UFOVP760_282</name>
</gene>
<accession>A0A6J7XC73</accession>
<reference evidence="1" key="1">
    <citation type="submission" date="2020-05" db="EMBL/GenBank/DDBJ databases">
        <authorList>
            <person name="Chiriac C."/>
            <person name="Salcher M."/>
            <person name="Ghai R."/>
            <person name="Kavagutti S V."/>
        </authorList>
    </citation>
    <scope>NUCLEOTIDE SEQUENCE</scope>
</reference>
<proteinExistence type="predicted"/>
<organism evidence="1">
    <name type="scientific">uncultured Caudovirales phage</name>
    <dbReference type="NCBI Taxonomy" id="2100421"/>
    <lineage>
        <taxon>Viruses</taxon>
        <taxon>Duplodnaviria</taxon>
        <taxon>Heunggongvirae</taxon>
        <taxon>Uroviricota</taxon>
        <taxon>Caudoviricetes</taxon>
        <taxon>Peduoviridae</taxon>
        <taxon>Maltschvirus</taxon>
        <taxon>Maltschvirus maltsch</taxon>
    </lineage>
</organism>
<evidence type="ECO:0000313" key="1">
    <source>
        <dbReference type="EMBL" id="CAB5226508.1"/>
    </source>
</evidence>
<sequence length="281" mass="35088">MQTNTIISSDLSAEEKRKQYRKEYYLRNKEKFTKPYNKEYYRQNKERILEYRRTYNQHNADKLISYHKEYRLLTKEKQKEHRLLNREKLKQQAKEHYLRNKEKYIERGRTPARKKYDKEYRRRNKSKIEQKYKEYKQRNKEKLDIYNKEYNKNYRQRNKEKSNQRYSKLYKTNTIYKLKRILRSRLSNALSKIRAKKCHSTLDLVGCSIVELKIHIEKQWQPGMTWENYDLYTWHVDHIKPVNTFDLLDPVQQKQCFHYTNLRPLWAKDNWSRPKDGRDIL</sequence>
<dbReference type="EMBL" id="LR798360">
    <property type="protein sequence ID" value="CAB5226508.1"/>
    <property type="molecule type" value="Genomic_DNA"/>
</dbReference>
<name>A0A6J7XC73_9CAUD</name>
<protein>
    <submittedName>
        <fullName evidence="1">Uncharacterized protein</fullName>
    </submittedName>
</protein>